<comment type="subunit">
    <text evidence="1 6">Homodimer.</text>
</comment>
<protein>
    <recommendedName>
        <fullName evidence="6">Ferredoxin--NADP reductase</fullName>
        <shortName evidence="6">FNR</shortName>
        <shortName evidence="6">Fd-NADP(+) reductase</shortName>
        <ecNumber evidence="6">1.18.1.2</ecNumber>
    </recommendedName>
</protein>
<feature type="binding site" evidence="6">
    <location>
        <position position="331"/>
    </location>
    <ligand>
        <name>FAD</name>
        <dbReference type="ChEBI" id="CHEBI:57692"/>
    </ligand>
</feature>
<evidence type="ECO:0000256" key="5">
    <source>
        <dbReference type="ARBA" id="ARBA00023002"/>
    </source>
</evidence>
<dbReference type="PANTHER" id="PTHR48105">
    <property type="entry name" value="THIOREDOXIN REDUCTASE 1-RELATED-RELATED"/>
    <property type="match status" value="1"/>
</dbReference>
<dbReference type="Proteomes" id="UP000321574">
    <property type="component" value="Unassembled WGS sequence"/>
</dbReference>
<comment type="caution">
    <text evidence="6">Lacks conserved residue(s) required for the propagation of feature annotation.</text>
</comment>
<comment type="similarity">
    <text evidence="6">Belongs to the ferredoxin--NADP reductase type 2 family.</text>
</comment>
<dbReference type="GO" id="GO:0050660">
    <property type="term" value="F:flavin adenine dinucleotide binding"/>
    <property type="evidence" value="ECO:0007669"/>
    <property type="project" value="UniProtKB-UniRule"/>
</dbReference>
<dbReference type="PRINTS" id="PR00368">
    <property type="entry name" value="FADPNR"/>
</dbReference>
<dbReference type="GO" id="GO:0004324">
    <property type="term" value="F:ferredoxin-NADP+ reductase activity"/>
    <property type="evidence" value="ECO:0007669"/>
    <property type="project" value="UniProtKB-UniRule"/>
</dbReference>
<evidence type="ECO:0000256" key="3">
    <source>
        <dbReference type="ARBA" id="ARBA00022827"/>
    </source>
</evidence>
<evidence type="ECO:0000256" key="4">
    <source>
        <dbReference type="ARBA" id="ARBA00022857"/>
    </source>
</evidence>
<dbReference type="EC" id="1.18.1.2" evidence="6"/>
<organism evidence="8 9">
    <name type="scientific">Cerasibacillus terrae</name>
    <dbReference type="NCBI Taxonomy" id="2498845"/>
    <lineage>
        <taxon>Bacteria</taxon>
        <taxon>Bacillati</taxon>
        <taxon>Bacillota</taxon>
        <taxon>Bacilli</taxon>
        <taxon>Bacillales</taxon>
        <taxon>Bacillaceae</taxon>
        <taxon>Cerasibacillus</taxon>
    </lineage>
</organism>
<feature type="domain" description="FAD/NAD(P)-binding" evidence="7">
    <location>
        <begin position="7"/>
        <end position="307"/>
    </location>
</feature>
<dbReference type="InterPro" id="IPR022890">
    <property type="entry name" value="Fd--NADP_Rdtase_type_2"/>
</dbReference>
<keyword evidence="3 6" id="KW-0274">FAD</keyword>
<dbReference type="GO" id="GO:0050661">
    <property type="term" value="F:NADP binding"/>
    <property type="evidence" value="ECO:0007669"/>
    <property type="project" value="UniProtKB-UniRule"/>
</dbReference>
<name>A0A5C8NK16_9BACI</name>
<evidence type="ECO:0000313" key="9">
    <source>
        <dbReference type="Proteomes" id="UP000321574"/>
    </source>
</evidence>
<dbReference type="RefSeq" id="WP_147668982.1">
    <property type="nucleotide sequence ID" value="NZ_VDUW01000011.1"/>
</dbReference>
<feature type="binding site" evidence="6">
    <location>
        <position position="123"/>
    </location>
    <ligand>
        <name>FAD</name>
        <dbReference type="ChEBI" id="CHEBI:57692"/>
    </ligand>
</feature>
<comment type="caution">
    <text evidence="8">The sequence shown here is derived from an EMBL/GenBank/DDBJ whole genome shotgun (WGS) entry which is preliminary data.</text>
</comment>
<feature type="binding site" evidence="6">
    <location>
        <position position="44"/>
    </location>
    <ligand>
        <name>FAD</name>
        <dbReference type="ChEBI" id="CHEBI:57692"/>
    </ligand>
</feature>
<dbReference type="InterPro" id="IPR023753">
    <property type="entry name" value="FAD/NAD-binding_dom"/>
</dbReference>
<dbReference type="EMBL" id="VDUW01000011">
    <property type="protein sequence ID" value="TXL61608.1"/>
    <property type="molecule type" value="Genomic_DNA"/>
</dbReference>
<dbReference type="AlphaFoldDB" id="A0A5C8NK16"/>
<feature type="binding site" evidence="6">
    <location>
        <position position="88"/>
    </location>
    <ligand>
        <name>FAD</name>
        <dbReference type="ChEBI" id="CHEBI:57692"/>
    </ligand>
</feature>
<evidence type="ECO:0000256" key="2">
    <source>
        <dbReference type="ARBA" id="ARBA00022630"/>
    </source>
</evidence>
<evidence type="ECO:0000313" key="8">
    <source>
        <dbReference type="EMBL" id="TXL61608.1"/>
    </source>
</evidence>
<dbReference type="HAMAP" id="MF_01685">
    <property type="entry name" value="FENR2"/>
    <property type="match status" value="1"/>
</dbReference>
<reference evidence="8 9" key="1">
    <citation type="submission" date="2019-06" db="EMBL/GenBank/DDBJ databases">
        <title>Cerasibacillus sp. nov., isolated from maize field.</title>
        <authorList>
            <person name="Lin S.-Y."/>
            <person name="Tsai C.-F."/>
            <person name="Young C.-C."/>
        </authorList>
    </citation>
    <scope>NUCLEOTIDE SEQUENCE [LARGE SCALE GENOMIC DNA]</scope>
    <source>
        <strain evidence="8 9">CC-CFT480</strain>
    </source>
</reference>
<feature type="binding site" evidence="6">
    <location>
        <position position="36"/>
    </location>
    <ligand>
        <name>FAD</name>
        <dbReference type="ChEBI" id="CHEBI:57692"/>
    </ligand>
</feature>
<sequence length="349" mass="38809">MKEHELFDVIIIGGGPAGLFSAFYSGLREMKTKIIEYQPKLGGKMHVYPDKMIWDVGGVTPIPVGELIERVVKQGLTFQPEVVLNEKVTAIHKNETDIFVIDTASGQKHFTKMIILAVGGGILNPTTLDVKHADKYSDKTLHYSVKSLRHFKNKTVLISGGGNAAIDWALELEPIAKKVYVSYRKDTFKGHEAQVTELLNSSITCCFHTSITRLNGNITDGVIKSVELTDLSTNTVTELTVDDVIINHGYEREAKLLKNSDLDIRLKEDFFIDGNALSESNIAGLYAAGDILKYDGKVHLIVGAFQDAVNAVNRAKQFIEKEAEEFPMVSSHNELLKERSMELMKQINE</sequence>
<dbReference type="OrthoDB" id="9806179at2"/>
<comment type="cofactor">
    <cofactor evidence="6">
        <name>FAD</name>
        <dbReference type="ChEBI" id="CHEBI:57692"/>
    </cofactor>
    <text evidence="6">Binds 1 FAD per subunit.</text>
</comment>
<keyword evidence="2 6" id="KW-0285">Flavoprotein</keyword>
<dbReference type="SUPFAM" id="SSF51905">
    <property type="entry name" value="FAD/NAD(P)-binding domain"/>
    <property type="match status" value="1"/>
</dbReference>
<gene>
    <name evidence="8" type="ORF">FHP05_13015</name>
</gene>
<evidence type="ECO:0000256" key="1">
    <source>
        <dbReference type="ARBA" id="ARBA00011738"/>
    </source>
</evidence>
<keyword evidence="9" id="KW-1185">Reference proteome</keyword>
<dbReference type="Pfam" id="PF07992">
    <property type="entry name" value="Pyr_redox_2"/>
    <property type="match status" value="1"/>
</dbReference>
<dbReference type="InterPro" id="IPR036188">
    <property type="entry name" value="FAD/NAD-bd_sf"/>
</dbReference>
<feature type="binding site" evidence="6">
    <location>
        <position position="290"/>
    </location>
    <ligand>
        <name>FAD</name>
        <dbReference type="ChEBI" id="CHEBI:57692"/>
    </ligand>
</feature>
<evidence type="ECO:0000256" key="6">
    <source>
        <dbReference type="HAMAP-Rule" id="MF_01685"/>
    </source>
</evidence>
<accession>A0A5C8NK16</accession>
<comment type="catalytic activity">
    <reaction evidence="6">
        <text>2 reduced [2Fe-2S]-[ferredoxin] + NADP(+) + H(+) = 2 oxidized [2Fe-2S]-[ferredoxin] + NADPH</text>
        <dbReference type="Rhea" id="RHEA:20125"/>
        <dbReference type="Rhea" id="RHEA-COMP:10000"/>
        <dbReference type="Rhea" id="RHEA-COMP:10001"/>
        <dbReference type="ChEBI" id="CHEBI:15378"/>
        <dbReference type="ChEBI" id="CHEBI:33737"/>
        <dbReference type="ChEBI" id="CHEBI:33738"/>
        <dbReference type="ChEBI" id="CHEBI:57783"/>
        <dbReference type="ChEBI" id="CHEBI:58349"/>
        <dbReference type="EC" id="1.18.1.2"/>
    </reaction>
</comment>
<dbReference type="Gene3D" id="3.50.50.60">
    <property type="entry name" value="FAD/NAD(P)-binding domain"/>
    <property type="match status" value="2"/>
</dbReference>
<evidence type="ECO:0000259" key="7">
    <source>
        <dbReference type="Pfam" id="PF07992"/>
    </source>
</evidence>
<feature type="binding site" evidence="6">
    <location>
        <position position="48"/>
    </location>
    <ligand>
        <name>FAD</name>
        <dbReference type="ChEBI" id="CHEBI:57692"/>
    </ligand>
</feature>
<keyword evidence="5 6" id="KW-0560">Oxidoreductase</keyword>
<keyword evidence="4 6" id="KW-0521">NADP</keyword>
<dbReference type="PRINTS" id="PR00469">
    <property type="entry name" value="PNDRDTASEII"/>
</dbReference>
<dbReference type="InterPro" id="IPR050097">
    <property type="entry name" value="Ferredoxin-NADP_redctase_2"/>
</dbReference>
<proteinExistence type="inferred from homology"/>